<organism evidence="1">
    <name type="scientific">Haemonchus placei</name>
    <name type="common">Barber's pole worm</name>
    <dbReference type="NCBI Taxonomy" id="6290"/>
    <lineage>
        <taxon>Eukaryota</taxon>
        <taxon>Metazoa</taxon>
        <taxon>Ecdysozoa</taxon>
        <taxon>Nematoda</taxon>
        <taxon>Chromadorea</taxon>
        <taxon>Rhabditida</taxon>
        <taxon>Rhabditina</taxon>
        <taxon>Rhabditomorpha</taxon>
        <taxon>Strongyloidea</taxon>
        <taxon>Trichostrongylidae</taxon>
        <taxon>Haemonchus</taxon>
    </lineage>
</organism>
<accession>A0A0N4WUA6</accession>
<proteinExistence type="predicted"/>
<reference evidence="1" key="1">
    <citation type="submission" date="2017-02" db="UniProtKB">
        <authorList>
            <consortium name="WormBaseParasite"/>
        </authorList>
    </citation>
    <scope>IDENTIFICATION</scope>
</reference>
<dbReference type="WBParaSite" id="HPLM_0001522101-mRNA-1">
    <property type="protein sequence ID" value="HPLM_0001522101-mRNA-1"/>
    <property type="gene ID" value="HPLM_0001522101"/>
</dbReference>
<protein>
    <submittedName>
        <fullName evidence="1">Kinesin motor domain-containing protein</fullName>
    </submittedName>
</protein>
<name>A0A0N4WUA6_HAEPC</name>
<sequence>LEDAYGKTTSINRERSTVRRPVLVLLRVAPSQIAVDTYRQSDSNEGNGRRLTLFD</sequence>
<dbReference type="AlphaFoldDB" id="A0A0N4WUA6"/>
<evidence type="ECO:0000313" key="1">
    <source>
        <dbReference type="WBParaSite" id="HPLM_0001522101-mRNA-1"/>
    </source>
</evidence>